<dbReference type="Proteomes" id="UP000289664">
    <property type="component" value="Chromosome"/>
</dbReference>
<dbReference type="RefSeq" id="WP_130574560.1">
    <property type="nucleotide sequence ID" value="NZ_CP036170.1"/>
</dbReference>
<reference evidence="3 4" key="1">
    <citation type="journal article" date="2019" name="Appl. Environ. Microbiol.">
        <title>Clostridium scindens ATCC 35704: integration of nutritional requirements, the complete genome sequence, and global transcriptional responses to bile acids.</title>
        <authorList>
            <person name="Devendran S."/>
            <person name="Shrestha R."/>
            <person name="Alves J.M.P."/>
            <person name="Wolf P.G."/>
            <person name="Ly L."/>
            <person name="Hernandez A.G."/>
            <person name="Mendez-Garcia C."/>
            <person name="Inboden A."/>
            <person name="Wiley J."/>
            <person name="Paul O."/>
            <person name="Allen A."/>
            <person name="Springer E."/>
            <person name="Wright C.L."/>
            <person name="Fields C.J."/>
            <person name="Daniel S.L."/>
            <person name="Ridlon J.M."/>
        </authorList>
    </citation>
    <scope>NUCLEOTIDE SEQUENCE [LARGE SCALE GENOMIC DNA]</scope>
    <source>
        <strain evidence="3 4">ATCC 35704</strain>
    </source>
</reference>
<organism evidence="3 4">
    <name type="scientific">Clostridium scindens (strain ATCC 35704 / DSM 5676 / VPI 13733 / 19)</name>
    <dbReference type="NCBI Taxonomy" id="411468"/>
    <lineage>
        <taxon>Bacteria</taxon>
        <taxon>Bacillati</taxon>
        <taxon>Bacillota</taxon>
        <taxon>Clostridia</taxon>
        <taxon>Lachnospirales</taxon>
        <taxon>Lachnospiraceae</taxon>
    </lineage>
</organism>
<keyword evidence="1" id="KW-0812">Transmembrane</keyword>
<dbReference type="Pfam" id="PF14285">
    <property type="entry name" value="DUF4367"/>
    <property type="match status" value="1"/>
</dbReference>
<sequence length="286" mass="33667">MKGKKDQFEYMITEDFEQLAKEEEEEILKDDSIQMPEGFKESLRAKLEEQIKEKEREELYSKLSEEDRLALEVGRKVLEEEKNKEVEIEVTRKKKRRKLYLTLAASLVLVMAISVTSIGVPKRIVSMMKRIVGDREVEQVDSSEDNLTILEESEEKAYQKVDDEFGTMPVKIVLGPAQMKFDRMEMDEELLTAEFIYNYNGSKVVYFVNASFSNTSWGVDVEDEFRKQYIEKVNDCEITIKEYRTPKTNKERYSARFEYKGLEYFLIGTMPKEDFNLIVNNLFFSK</sequence>
<evidence type="ECO:0000313" key="3">
    <source>
        <dbReference type="EMBL" id="QBF73641.1"/>
    </source>
</evidence>
<evidence type="ECO:0000313" key="4">
    <source>
        <dbReference type="Proteomes" id="UP000289664"/>
    </source>
</evidence>
<protein>
    <recommendedName>
        <fullName evidence="2">DUF4367 domain-containing protein</fullName>
    </recommendedName>
</protein>
<dbReference type="GeneID" id="62695242"/>
<evidence type="ECO:0000259" key="2">
    <source>
        <dbReference type="Pfam" id="PF14285"/>
    </source>
</evidence>
<dbReference type="OrthoDB" id="2068504at2"/>
<dbReference type="AlphaFoldDB" id="A0A494WNA8"/>
<feature type="domain" description="DUF4367" evidence="2">
    <location>
        <begin position="174"/>
        <end position="281"/>
    </location>
</feature>
<evidence type="ECO:0000256" key="1">
    <source>
        <dbReference type="SAM" id="Phobius"/>
    </source>
</evidence>
<keyword evidence="4" id="KW-1185">Reference proteome</keyword>
<accession>A0A494WNA8</accession>
<gene>
    <name evidence="3" type="ORF">HDCHBGLK_01016</name>
</gene>
<keyword evidence="1" id="KW-1133">Transmembrane helix</keyword>
<name>A0A494WNA8_CLOS5</name>
<dbReference type="EMBL" id="CP036170">
    <property type="protein sequence ID" value="QBF73641.1"/>
    <property type="molecule type" value="Genomic_DNA"/>
</dbReference>
<dbReference type="KEGG" id="csci:HDCHBGLK_01016"/>
<feature type="transmembrane region" description="Helical" evidence="1">
    <location>
        <begin position="99"/>
        <end position="120"/>
    </location>
</feature>
<proteinExistence type="predicted"/>
<keyword evidence="1" id="KW-0472">Membrane</keyword>
<dbReference type="InterPro" id="IPR025377">
    <property type="entry name" value="DUF4367"/>
</dbReference>